<proteinExistence type="predicted"/>
<comment type="caution">
    <text evidence="3">The sequence shown here is derived from an EMBL/GenBank/DDBJ whole genome shotgun (WGS) entry which is preliminary data.</text>
</comment>
<dbReference type="OrthoDB" id="5792673at2759"/>
<name>A0A816BMK4_ADIRI</name>
<dbReference type="EMBL" id="CAJNOJ010000699">
    <property type="protein sequence ID" value="CAF1511896.1"/>
    <property type="molecule type" value="Genomic_DNA"/>
</dbReference>
<dbReference type="AlphaFoldDB" id="A0A816BMK4"/>
<dbReference type="SMART" id="SM00317">
    <property type="entry name" value="SET"/>
    <property type="match status" value="1"/>
</dbReference>
<dbReference type="Proteomes" id="UP000663828">
    <property type="component" value="Unassembled WGS sequence"/>
</dbReference>
<dbReference type="Gene3D" id="2.170.270.10">
    <property type="entry name" value="SET domain"/>
    <property type="match status" value="1"/>
</dbReference>
<evidence type="ECO:0000313" key="3">
    <source>
        <dbReference type="EMBL" id="CAF1609637.1"/>
    </source>
</evidence>
<organism evidence="3 4">
    <name type="scientific">Adineta ricciae</name>
    <name type="common">Rotifer</name>
    <dbReference type="NCBI Taxonomy" id="249248"/>
    <lineage>
        <taxon>Eukaryota</taxon>
        <taxon>Metazoa</taxon>
        <taxon>Spiralia</taxon>
        <taxon>Gnathifera</taxon>
        <taxon>Rotifera</taxon>
        <taxon>Eurotatoria</taxon>
        <taxon>Bdelloidea</taxon>
        <taxon>Adinetida</taxon>
        <taxon>Adinetidae</taxon>
        <taxon>Adineta</taxon>
    </lineage>
</organism>
<evidence type="ECO:0000313" key="2">
    <source>
        <dbReference type="EMBL" id="CAF1511896.1"/>
    </source>
</evidence>
<evidence type="ECO:0000313" key="4">
    <source>
        <dbReference type="Proteomes" id="UP000663828"/>
    </source>
</evidence>
<evidence type="ECO:0000259" key="1">
    <source>
        <dbReference type="PROSITE" id="PS50280"/>
    </source>
</evidence>
<dbReference type="Pfam" id="PF00856">
    <property type="entry name" value="SET"/>
    <property type="match status" value="1"/>
</dbReference>
<dbReference type="EMBL" id="CAJNOR010007054">
    <property type="protein sequence ID" value="CAF1609637.1"/>
    <property type="molecule type" value="Genomic_DNA"/>
</dbReference>
<keyword evidence="4" id="KW-1185">Reference proteome</keyword>
<dbReference type="SUPFAM" id="SSF82199">
    <property type="entry name" value="SET domain"/>
    <property type="match status" value="1"/>
</dbReference>
<dbReference type="InterPro" id="IPR046341">
    <property type="entry name" value="SET_dom_sf"/>
</dbReference>
<dbReference type="PROSITE" id="PS50280">
    <property type="entry name" value="SET"/>
    <property type="match status" value="1"/>
</dbReference>
<feature type="domain" description="SET" evidence="1">
    <location>
        <begin position="48"/>
        <end position="176"/>
    </location>
</feature>
<protein>
    <recommendedName>
        <fullName evidence="1">SET domain-containing protein</fullName>
    </recommendedName>
</protein>
<gene>
    <name evidence="2" type="ORF">EDS130_LOCUS43301</name>
    <name evidence="3" type="ORF">XAT740_LOCUS48742</name>
</gene>
<reference evidence="3" key="1">
    <citation type="submission" date="2021-02" db="EMBL/GenBank/DDBJ databases">
        <authorList>
            <person name="Nowell W R."/>
        </authorList>
    </citation>
    <scope>NUCLEOTIDE SEQUENCE</scope>
</reference>
<dbReference type="Proteomes" id="UP000663852">
    <property type="component" value="Unassembled WGS sequence"/>
</dbReference>
<accession>A0A816BMK4</accession>
<dbReference type="InterPro" id="IPR001214">
    <property type="entry name" value="SET_dom"/>
</dbReference>
<sequence length="189" mass="21309">MPVTSTQIDECSVFSYPAPTFSPSAAEVISKKLDWLTVEGISTVDCCPDVVHCTLPNGIKIENRVRFNGESMNGIYATKFYKAHTIIFKEKLHLIRPKDGDFKLIVDPDGTEYHMNGYIHIPYRSIDIAVLGTFSLFINHSCDPNCLIIDAEDRSESVFIALRDIQPNDEITVDYCLAEYDVKGKNIRI</sequence>